<reference evidence="1 2" key="1">
    <citation type="submission" date="2023-10" db="EMBL/GenBank/DDBJ databases">
        <title>A novel Glycoside Hydrolase 43-Like Enzyme from Clostrdium boliviensis is an Endo-xylanase, and a Candidate for Xylooligosaccharides Production from Different Xylan Substrates.</title>
        <authorList>
            <person name="Alvarez M.T."/>
            <person name="Rocabado-Villegas L.R."/>
            <person name="Salas-Veizaga D.M."/>
            <person name="Linares-Pasten J.A."/>
            <person name="Gudmundsdottir E.E."/>
            <person name="Hreggvidsson G.O."/>
            <person name="Adlercreutz P."/>
            <person name="Nordberg Karlsson E."/>
        </authorList>
    </citation>
    <scope>NUCLEOTIDE SEQUENCE [LARGE SCALE GENOMIC DNA]</scope>
    <source>
        <strain evidence="1 2">E-1</strain>
    </source>
</reference>
<evidence type="ECO:0000313" key="1">
    <source>
        <dbReference type="EMBL" id="MDW2797761.1"/>
    </source>
</evidence>
<sequence length="71" mass="8341">MMNEDTLKAFTMVHDAHKSVQEFISRCISLVEEKGEFEIAPMTGNNTFRRWNIGKHSNAWSYTDFIIIFQQ</sequence>
<organism evidence="1 2">
    <name type="scientific">Clostridium boliviensis</name>
    <dbReference type="NCBI Taxonomy" id="318465"/>
    <lineage>
        <taxon>Bacteria</taxon>
        <taxon>Bacillati</taxon>
        <taxon>Bacillota</taxon>
        <taxon>Clostridia</taxon>
        <taxon>Eubacteriales</taxon>
        <taxon>Clostridiaceae</taxon>
        <taxon>Clostridium</taxon>
    </lineage>
</organism>
<dbReference type="Proteomes" id="UP001276854">
    <property type="component" value="Unassembled WGS sequence"/>
</dbReference>
<gene>
    <name evidence="1" type="ORF">RZO55_09280</name>
</gene>
<dbReference type="RefSeq" id="WP_318064008.1">
    <property type="nucleotide sequence ID" value="NZ_JAWONS010000133.1"/>
</dbReference>
<name>A0ABU4GJI3_9CLOT</name>
<evidence type="ECO:0000313" key="2">
    <source>
        <dbReference type="Proteomes" id="UP001276854"/>
    </source>
</evidence>
<keyword evidence="2" id="KW-1185">Reference proteome</keyword>
<dbReference type="EMBL" id="JAWONS010000133">
    <property type="protein sequence ID" value="MDW2797761.1"/>
    <property type="molecule type" value="Genomic_DNA"/>
</dbReference>
<comment type="caution">
    <text evidence="1">The sequence shown here is derived from an EMBL/GenBank/DDBJ whole genome shotgun (WGS) entry which is preliminary data.</text>
</comment>
<proteinExistence type="predicted"/>
<accession>A0ABU4GJI3</accession>
<protein>
    <submittedName>
        <fullName evidence="1">Uncharacterized protein</fullName>
    </submittedName>
</protein>